<comment type="caution">
    <text evidence="6">The sequence shown here is derived from an EMBL/GenBank/DDBJ whole genome shotgun (WGS) entry which is preliminary data.</text>
</comment>
<keyword evidence="2 5" id="KW-0479">Metal-binding</keyword>
<dbReference type="PANTHER" id="PTHR10543:SF89">
    <property type="entry name" value="CAROTENOID 9,10(9',10')-CLEAVAGE DIOXYGENASE 1"/>
    <property type="match status" value="1"/>
</dbReference>
<evidence type="ECO:0000256" key="1">
    <source>
        <dbReference type="ARBA" id="ARBA00006787"/>
    </source>
</evidence>
<keyword evidence="7" id="KW-1185">Reference proteome</keyword>
<dbReference type="EMBL" id="JBHTJG010000014">
    <property type="protein sequence ID" value="MFD0948562.1"/>
    <property type="molecule type" value="Genomic_DNA"/>
</dbReference>
<name>A0ABW3HGA2_9SPHN</name>
<evidence type="ECO:0000256" key="3">
    <source>
        <dbReference type="ARBA" id="ARBA00023002"/>
    </source>
</evidence>
<organism evidence="6 7">
    <name type="scientific">Sphingomonas canadensis</name>
    <dbReference type="NCBI Taxonomy" id="1219257"/>
    <lineage>
        <taxon>Bacteria</taxon>
        <taxon>Pseudomonadati</taxon>
        <taxon>Pseudomonadota</taxon>
        <taxon>Alphaproteobacteria</taxon>
        <taxon>Sphingomonadales</taxon>
        <taxon>Sphingomonadaceae</taxon>
        <taxon>Sphingomonas</taxon>
    </lineage>
</organism>
<gene>
    <name evidence="6" type="ORF">ACFQ1E_19645</name>
</gene>
<sequence>MDGTATRSFPQTIHFTGSNLPRRMEISVRDLAVEGTIPPEIDGAFFRAVPDNAHPPMYDDDIALNADGMIARFDIRGGTVDFDIRYVETDRYRAEKTARRALFGRYRNPFTDDPSVAGMDRTVANTTPVWHAGRLFMTKEDGLGHEINPHSLRTIGKWSYGGALRSPTFTAHPRIDDATGELFFFGYEAGGLCSTDVAYCIADRNGELVSEQWFQQPYCATIHDFVITGRYAIFPIFPTTADLDRLKAGGAHWAHRQDLESWIGIMPRYGKVEEMRWIKGPVGVSAFHEVNAFDDGDLVHIDICLTHTNAFPFMREAGGIHIAQQEVRGALTRWTIDMASADPRIEERPIGPPGDLPRIADSDQGRPYNHAWYVSMNPNGGPPMPGGPVGANFNCLIRLKTGNGHVELLGLPPGAAISEPVHVPSARAGHDGWLLSVVDIPVDPDPARQVPGEYRSELWVIDAGDVAAGPVARVRTGMALRSQVHGTWVSRARLDNSVLRPD</sequence>
<dbReference type="Pfam" id="PF03055">
    <property type="entry name" value="RPE65"/>
    <property type="match status" value="1"/>
</dbReference>
<keyword evidence="4 5" id="KW-0408">Iron</keyword>
<evidence type="ECO:0000313" key="7">
    <source>
        <dbReference type="Proteomes" id="UP001596977"/>
    </source>
</evidence>
<comment type="cofactor">
    <cofactor evidence="5">
        <name>Fe(2+)</name>
        <dbReference type="ChEBI" id="CHEBI:29033"/>
    </cofactor>
    <text evidence="5">Binds 1 Fe(2+) ion per subunit.</text>
</comment>
<dbReference type="EC" id="1.13.11.-" evidence="5"/>
<dbReference type="Proteomes" id="UP001596977">
    <property type="component" value="Unassembled WGS sequence"/>
</dbReference>
<comment type="similarity">
    <text evidence="1 5">Belongs to the carotenoid oxygenase family.</text>
</comment>
<reference evidence="7" key="1">
    <citation type="journal article" date="2019" name="Int. J. Syst. Evol. Microbiol.">
        <title>The Global Catalogue of Microorganisms (GCM) 10K type strain sequencing project: providing services to taxonomists for standard genome sequencing and annotation.</title>
        <authorList>
            <consortium name="The Broad Institute Genomics Platform"/>
            <consortium name="The Broad Institute Genome Sequencing Center for Infectious Disease"/>
            <person name="Wu L."/>
            <person name="Ma J."/>
        </authorList>
    </citation>
    <scope>NUCLEOTIDE SEQUENCE [LARGE SCALE GENOMIC DNA]</scope>
    <source>
        <strain evidence="7">CCUG 62982</strain>
    </source>
</reference>
<keyword evidence="3 5" id="KW-0560">Oxidoreductase</keyword>
<evidence type="ECO:0000256" key="4">
    <source>
        <dbReference type="ARBA" id="ARBA00023004"/>
    </source>
</evidence>
<evidence type="ECO:0000313" key="6">
    <source>
        <dbReference type="EMBL" id="MFD0948562.1"/>
    </source>
</evidence>
<evidence type="ECO:0000256" key="5">
    <source>
        <dbReference type="RuleBase" id="RU364048"/>
    </source>
</evidence>
<dbReference type="RefSeq" id="WP_264946459.1">
    <property type="nucleotide sequence ID" value="NZ_JAPDRA010000014.1"/>
</dbReference>
<dbReference type="InterPro" id="IPR004294">
    <property type="entry name" value="Carotenoid_Oase"/>
</dbReference>
<accession>A0ABW3HGA2</accession>
<protein>
    <recommendedName>
        <fullName evidence="5">Dioxygenase</fullName>
        <ecNumber evidence="5">1.13.11.-</ecNumber>
    </recommendedName>
</protein>
<dbReference type="PANTHER" id="PTHR10543">
    <property type="entry name" value="BETA-CAROTENE DIOXYGENASE"/>
    <property type="match status" value="1"/>
</dbReference>
<evidence type="ECO:0000256" key="2">
    <source>
        <dbReference type="ARBA" id="ARBA00022723"/>
    </source>
</evidence>
<proteinExistence type="inferred from homology"/>
<keyword evidence="5" id="KW-0223">Dioxygenase</keyword>